<dbReference type="GO" id="GO:0003677">
    <property type="term" value="F:DNA binding"/>
    <property type="evidence" value="ECO:0007669"/>
    <property type="project" value="InterPro"/>
</dbReference>
<feature type="domain" description="HTH cro/C1-type" evidence="1">
    <location>
        <begin position="3"/>
        <end position="62"/>
    </location>
</feature>
<dbReference type="Proteomes" id="UP000320813">
    <property type="component" value="Unassembled WGS sequence"/>
</dbReference>
<dbReference type="AlphaFoldDB" id="A0A519BAJ9"/>
<gene>
    <name evidence="2" type="ORF">EVJ47_06500</name>
</gene>
<sequence length="67" mass="7442">MGLKELRQSIGFSQTSLAKELGISKTAISYIETGRRRPPLGIALRLIIFFGSKGIKLTIDDIYQSSR</sequence>
<dbReference type="InterPro" id="IPR001387">
    <property type="entry name" value="Cro/C1-type_HTH"/>
</dbReference>
<comment type="caution">
    <text evidence="2">The sequence shown here is derived from an EMBL/GenBank/DDBJ whole genome shotgun (WGS) entry which is preliminary data.</text>
</comment>
<dbReference type="CDD" id="cd00093">
    <property type="entry name" value="HTH_XRE"/>
    <property type="match status" value="1"/>
</dbReference>
<dbReference type="Pfam" id="PF01381">
    <property type="entry name" value="HTH_3"/>
    <property type="match status" value="1"/>
</dbReference>
<protein>
    <submittedName>
        <fullName evidence="2">XRE family transcriptional regulator</fullName>
    </submittedName>
</protein>
<dbReference type="SUPFAM" id="SSF47413">
    <property type="entry name" value="lambda repressor-like DNA-binding domains"/>
    <property type="match status" value="1"/>
</dbReference>
<reference evidence="2 3" key="1">
    <citation type="submission" date="2019-01" db="EMBL/GenBank/DDBJ databases">
        <title>Insights into ecological role of a new deltaproteobacterial order Candidatus Sinidesulfobacterales (Sva0485) by metagenomics and metatranscriptomics.</title>
        <authorList>
            <person name="Tan S."/>
            <person name="Liu J."/>
            <person name="Fang Y."/>
            <person name="Hedlund B.P."/>
            <person name="Lian Z.H."/>
            <person name="Huang L.Y."/>
            <person name="Li J.T."/>
            <person name="Huang L.N."/>
            <person name="Li W.J."/>
            <person name="Jiang H.C."/>
            <person name="Dong H.L."/>
            <person name="Shu W.S."/>
        </authorList>
    </citation>
    <scope>NUCLEOTIDE SEQUENCE [LARGE SCALE GENOMIC DNA]</scope>
    <source>
        <strain evidence="2">AP3</strain>
    </source>
</reference>
<evidence type="ECO:0000259" key="1">
    <source>
        <dbReference type="PROSITE" id="PS50943"/>
    </source>
</evidence>
<dbReference type="InterPro" id="IPR010982">
    <property type="entry name" value="Lambda_DNA-bd_dom_sf"/>
</dbReference>
<dbReference type="SMART" id="SM00530">
    <property type="entry name" value="HTH_XRE"/>
    <property type="match status" value="1"/>
</dbReference>
<organism evidence="2 3">
    <name type="scientific">Candidatus Acidulodesulfobacterium ferriphilum</name>
    <dbReference type="NCBI Taxonomy" id="2597223"/>
    <lineage>
        <taxon>Bacteria</taxon>
        <taxon>Deltaproteobacteria</taxon>
        <taxon>Candidatus Acidulodesulfobacterales</taxon>
        <taxon>Candidatus Acidulodesulfobacterium</taxon>
    </lineage>
</organism>
<dbReference type="Gene3D" id="1.10.260.40">
    <property type="entry name" value="lambda repressor-like DNA-binding domains"/>
    <property type="match status" value="1"/>
</dbReference>
<name>A0A519BAJ9_9DELT</name>
<accession>A0A519BAJ9</accession>
<dbReference type="EMBL" id="SGBD01000003">
    <property type="protein sequence ID" value="RZD14312.1"/>
    <property type="molecule type" value="Genomic_DNA"/>
</dbReference>
<evidence type="ECO:0000313" key="3">
    <source>
        <dbReference type="Proteomes" id="UP000320813"/>
    </source>
</evidence>
<proteinExistence type="predicted"/>
<dbReference type="PROSITE" id="PS50943">
    <property type="entry name" value="HTH_CROC1"/>
    <property type="match status" value="1"/>
</dbReference>
<evidence type="ECO:0000313" key="2">
    <source>
        <dbReference type="EMBL" id="RZD14312.1"/>
    </source>
</evidence>